<feature type="coiled-coil region" evidence="1">
    <location>
        <begin position="146"/>
        <end position="175"/>
    </location>
</feature>
<proteinExistence type="predicted"/>
<dbReference type="Proteomes" id="UP000887578">
    <property type="component" value="Unplaced"/>
</dbReference>
<accession>A0A914Q1C6</accession>
<dbReference type="AlphaFoldDB" id="A0A914Q1C6"/>
<keyword evidence="1" id="KW-0175">Coiled coil</keyword>
<organism evidence="2 3">
    <name type="scientific">Panagrolaimus davidi</name>
    <dbReference type="NCBI Taxonomy" id="227884"/>
    <lineage>
        <taxon>Eukaryota</taxon>
        <taxon>Metazoa</taxon>
        <taxon>Ecdysozoa</taxon>
        <taxon>Nematoda</taxon>
        <taxon>Chromadorea</taxon>
        <taxon>Rhabditida</taxon>
        <taxon>Tylenchina</taxon>
        <taxon>Panagrolaimomorpha</taxon>
        <taxon>Panagrolaimoidea</taxon>
        <taxon>Panagrolaimidae</taxon>
        <taxon>Panagrolaimus</taxon>
    </lineage>
</organism>
<name>A0A914Q1C6_9BILA</name>
<evidence type="ECO:0000313" key="3">
    <source>
        <dbReference type="WBParaSite" id="PDA_v2.g24983.t1"/>
    </source>
</evidence>
<keyword evidence="2" id="KW-1185">Reference proteome</keyword>
<dbReference type="WBParaSite" id="PDA_v2.g24983.t1">
    <property type="protein sequence ID" value="PDA_v2.g24983.t1"/>
    <property type="gene ID" value="PDA_v2.g24983"/>
</dbReference>
<sequence>MEEIDKVKAEKETLEAKLECVNSERTELFKEYTKIIAEFDREKSDAVEKMKKFESNITLLEEQLGELSDINSVILSEKQMVEKDLIISRQNEQLKADELAAQIREHEETKGLKQKIQDFADKVYEMNKEEVARTTEANTKAAQSEAKFLQCQSQLAQEEKNRQQLETKLNASVDDLGNEIIECCRKITSSK</sequence>
<reference evidence="3" key="1">
    <citation type="submission" date="2022-11" db="UniProtKB">
        <authorList>
            <consortium name="WormBaseParasite"/>
        </authorList>
    </citation>
    <scope>IDENTIFICATION</scope>
</reference>
<evidence type="ECO:0000313" key="2">
    <source>
        <dbReference type="Proteomes" id="UP000887578"/>
    </source>
</evidence>
<protein>
    <submittedName>
        <fullName evidence="3">Uncharacterized protein</fullName>
    </submittedName>
</protein>
<evidence type="ECO:0000256" key="1">
    <source>
        <dbReference type="SAM" id="Coils"/>
    </source>
</evidence>
<feature type="coiled-coil region" evidence="1">
    <location>
        <begin position="4"/>
        <end position="109"/>
    </location>
</feature>